<keyword evidence="3" id="KW-1185">Reference proteome</keyword>
<sequence length="206" mass="24478">MYKLVVCNYVHKSATMEKIKATIESTIKERMKSPFYGTFIISWIICNWKIFVVLFFVSSKDLESNKLDFISNKLISPLYGFTYPLGATILLILIIPWINEVAFKIKLFFEERMRSHEHKASMKNFFKHHFHKLFDKVAYITTRSVDVDTVFQNNSELNENVINFYIAYGLIEIKSSLPYLTEKGKIFLTEYYENYHSEKENTYNMY</sequence>
<evidence type="ECO:0000313" key="2">
    <source>
        <dbReference type="EMBL" id="GAA0876288.1"/>
    </source>
</evidence>
<name>A0ABP3Y669_9FLAO</name>
<reference evidence="3" key="1">
    <citation type="journal article" date="2019" name="Int. J. Syst. Evol. Microbiol.">
        <title>The Global Catalogue of Microorganisms (GCM) 10K type strain sequencing project: providing services to taxonomists for standard genome sequencing and annotation.</title>
        <authorList>
            <consortium name="The Broad Institute Genomics Platform"/>
            <consortium name="The Broad Institute Genome Sequencing Center for Infectious Disease"/>
            <person name="Wu L."/>
            <person name="Ma J."/>
        </authorList>
    </citation>
    <scope>NUCLEOTIDE SEQUENCE [LARGE SCALE GENOMIC DNA]</scope>
    <source>
        <strain evidence="3">JCM 16083</strain>
    </source>
</reference>
<keyword evidence="1" id="KW-0812">Transmembrane</keyword>
<evidence type="ECO:0000313" key="3">
    <source>
        <dbReference type="Proteomes" id="UP001501126"/>
    </source>
</evidence>
<comment type="caution">
    <text evidence="2">The sequence shown here is derived from an EMBL/GenBank/DDBJ whole genome shotgun (WGS) entry which is preliminary data.</text>
</comment>
<dbReference type="Proteomes" id="UP001501126">
    <property type="component" value="Unassembled WGS sequence"/>
</dbReference>
<evidence type="ECO:0000256" key="1">
    <source>
        <dbReference type="SAM" id="Phobius"/>
    </source>
</evidence>
<keyword evidence="1" id="KW-0472">Membrane</keyword>
<gene>
    <name evidence="2" type="ORF">GCM10009118_26980</name>
</gene>
<protein>
    <submittedName>
        <fullName evidence="2">Uncharacterized protein</fullName>
    </submittedName>
</protein>
<dbReference type="EMBL" id="BAAAFH010000022">
    <property type="protein sequence ID" value="GAA0876288.1"/>
    <property type="molecule type" value="Genomic_DNA"/>
</dbReference>
<feature type="transmembrane region" description="Helical" evidence="1">
    <location>
        <begin position="78"/>
        <end position="98"/>
    </location>
</feature>
<keyword evidence="1" id="KW-1133">Transmembrane helix</keyword>
<feature type="transmembrane region" description="Helical" evidence="1">
    <location>
        <begin position="35"/>
        <end position="58"/>
    </location>
</feature>
<organism evidence="2 3">
    <name type="scientific">Wandonia haliotis</name>
    <dbReference type="NCBI Taxonomy" id="574963"/>
    <lineage>
        <taxon>Bacteria</taxon>
        <taxon>Pseudomonadati</taxon>
        <taxon>Bacteroidota</taxon>
        <taxon>Flavobacteriia</taxon>
        <taxon>Flavobacteriales</taxon>
        <taxon>Crocinitomicaceae</taxon>
        <taxon>Wandonia</taxon>
    </lineage>
</organism>
<accession>A0ABP3Y669</accession>
<proteinExistence type="predicted"/>